<evidence type="ECO:0000256" key="3">
    <source>
        <dbReference type="ARBA" id="ARBA00022679"/>
    </source>
</evidence>
<keyword evidence="6" id="KW-1185">Reference proteome</keyword>
<evidence type="ECO:0000313" key="5">
    <source>
        <dbReference type="EMBL" id="MBB4138719.1"/>
    </source>
</evidence>
<evidence type="ECO:0000313" key="6">
    <source>
        <dbReference type="Proteomes" id="UP000549113"/>
    </source>
</evidence>
<dbReference type="RefSeq" id="WP_183498466.1">
    <property type="nucleotide sequence ID" value="NZ_BAABCO010000003.1"/>
</dbReference>
<evidence type="ECO:0000256" key="2">
    <source>
        <dbReference type="ARBA" id="ARBA00022603"/>
    </source>
</evidence>
<evidence type="ECO:0000256" key="1">
    <source>
        <dbReference type="ARBA" id="ARBA00008361"/>
    </source>
</evidence>
<dbReference type="InterPro" id="IPR051052">
    <property type="entry name" value="Diverse_substrate_MTase"/>
</dbReference>
<comment type="similarity">
    <text evidence="1">Belongs to the methyltransferase superfamily.</text>
</comment>
<dbReference type="Pfam" id="PF08241">
    <property type="entry name" value="Methyltransf_11"/>
    <property type="match status" value="1"/>
</dbReference>
<sequence>MATEREMSMSFGRAADLYEQGRPDYPPEAVAWMLEPVRRPGHAVRAADVGAGTGKLTRALVDAGAETVAVDPDAAMLATLRANVAGVPTFVGTAERLPLPDAALDAVVLGQAWHWVDHAAASGEVGRVLRAGGVLGTVWNIRDASVPWIVRLTEIMHGSNAERMMRAGDPPLSSPFAGWESRTWTWARPVDRAVLTAMVHSRSYLITAGDAERARVDAEIADLFDEIGAVGEALVALPYVTKAFRVLRP</sequence>
<comment type="caution">
    <text evidence="5">The sequence shown here is derived from an EMBL/GenBank/DDBJ whole genome shotgun (WGS) entry which is preliminary data.</text>
</comment>
<keyword evidence="3" id="KW-0808">Transferase</keyword>
<evidence type="ECO:0000259" key="4">
    <source>
        <dbReference type="Pfam" id="PF08241"/>
    </source>
</evidence>
<dbReference type="Proteomes" id="UP000549113">
    <property type="component" value="Unassembled WGS sequence"/>
</dbReference>
<dbReference type="Gene3D" id="3.40.50.150">
    <property type="entry name" value="Vaccinia Virus protein VP39"/>
    <property type="match status" value="1"/>
</dbReference>
<gene>
    <name evidence="5" type="ORF">BKA10_000513</name>
</gene>
<dbReference type="InterPro" id="IPR013216">
    <property type="entry name" value="Methyltransf_11"/>
</dbReference>
<dbReference type="PANTHER" id="PTHR44942">
    <property type="entry name" value="METHYLTRANSF_11 DOMAIN-CONTAINING PROTEIN"/>
    <property type="match status" value="1"/>
</dbReference>
<dbReference type="SUPFAM" id="SSF53335">
    <property type="entry name" value="S-adenosyl-L-methionine-dependent methyltransferases"/>
    <property type="match status" value="1"/>
</dbReference>
<dbReference type="GO" id="GO:0032259">
    <property type="term" value="P:methylation"/>
    <property type="evidence" value="ECO:0007669"/>
    <property type="project" value="UniProtKB-KW"/>
</dbReference>
<dbReference type="GO" id="GO:0008757">
    <property type="term" value="F:S-adenosylmethionine-dependent methyltransferase activity"/>
    <property type="evidence" value="ECO:0007669"/>
    <property type="project" value="InterPro"/>
</dbReference>
<protein>
    <submittedName>
        <fullName evidence="5">SAM-dependent methyltransferase</fullName>
    </submittedName>
</protein>
<name>A0AA40VKP2_9MICO</name>
<organism evidence="5 6">
    <name type="scientific">Microbacterium invictum</name>
    <dbReference type="NCBI Taxonomy" id="515415"/>
    <lineage>
        <taxon>Bacteria</taxon>
        <taxon>Bacillati</taxon>
        <taxon>Actinomycetota</taxon>
        <taxon>Actinomycetes</taxon>
        <taxon>Micrococcales</taxon>
        <taxon>Microbacteriaceae</taxon>
        <taxon>Microbacterium</taxon>
    </lineage>
</organism>
<feature type="domain" description="Methyltransferase type 11" evidence="4">
    <location>
        <begin position="48"/>
        <end position="135"/>
    </location>
</feature>
<dbReference type="InterPro" id="IPR029063">
    <property type="entry name" value="SAM-dependent_MTases_sf"/>
</dbReference>
<dbReference type="EMBL" id="JACIFH010000001">
    <property type="protein sequence ID" value="MBB4138719.1"/>
    <property type="molecule type" value="Genomic_DNA"/>
</dbReference>
<dbReference type="AlphaFoldDB" id="A0AA40VKP2"/>
<dbReference type="PANTHER" id="PTHR44942:SF4">
    <property type="entry name" value="METHYLTRANSFERASE TYPE 11 DOMAIN-CONTAINING PROTEIN"/>
    <property type="match status" value="1"/>
</dbReference>
<dbReference type="CDD" id="cd02440">
    <property type="entry name" value="AdoMet_MTases"/>
    <property type="match status" value="1"/>
</dbReference>
<reference evidence="5 6" key="1">
    <citation type="submission" date="2020-08" db="EMBL/GenBank/DDBJ databases">
        <title>Sequencing the genomes of 1000 actinobacteria strains.</title>
        <authorList>
            <person name="Klenk H.-P."/>
        </authorList>
    </citation>
    <scope>NUCLEOTIDE SEQUENCE [LARGE SCALE GENOMIC DNA]</scope>
    <source>
        <strain evidence="5 6">DSM 19600</strain>
    </source>
</reference>
<accession>A0AA40VKP2</accession>
<keyword evidence="2 5" id="KW-0489">Methyltransferase</keyword>
<proteinExistence type="inferred from homology"/>